<organism evidence="3">
    <name type="scientific">Pyrenophora teres f. teres (strain 0-1)</name>
    <name type="common">Barley net blotch fungus</name>
    <name type="synonym">Drechslera teres f. teres</name>
    <dbReference type="NCBI Taxonomy" id="861557"/>
    <lineage>
        <taxon>Eukaryota</taxon>
        <taxon>Fungi</taxon>
        <taxon>Dikarya</taxon>
        <taxon>Ascomycota</taxon>
        <taxon>Pezizomycotina</taxon>
        <taxon>Dothideomycetes</taxon>
        <taxon>Pleosporomycetidae</taxon>
        <taxon>Pleosporales</taxon>
        <taxon>Pleosporineae</taxon>
        <taxon>Pleosporaceae</taxon>
        <taxon>Pyrenophora</taxon>
    </lineage>
</organism>
<dbReference type="AlphaFoldDB" id="E3RF42"/>
<dbReference type="STRING" id="861557.E3RF42"/>
<feature type="compositionally biased region" description="Low complexity" evidence="1">
    <location>
        <begin position="456"/>
        <end position="474"/>
    </location>
</feature>
<protein>
    <submittedName>
        <fullName evidence="2">Uncharacterized protein</fullName>
    </submittedName>
</protein>
<evidence type="ECO:0000313" key="3">
    <source>
        <dbReference type="Proteomes" id="UP000001067"/>
    </source>
</evidence>
<proteinExistence type="predicted"/>
<gene>
    <name evidence="2" type="ORF">PTT_05598</name>
</gene>
<accession>E3RF42</accession>
<feature type="region of interest" description="Disordered" evidence="1">
    <location>
        <begin position="419"/>
        <end position="510"/>
    </location>
</feature>
<evidence type="ECO:0000256" key="1">
    <source>
        <dbReference type="SAM" id="MobiDB-lite"/>
    </source>
</evidence>
<feature type="compositionally biased region" description="Low complexity" evidence="1">
    <location>
        <begin position="262"/>
        <end position="273"/>
    </location>
</feature>
<keyword evidence="3" id="KW-1185">Reference proteome</keyword>
<dbReference type="KEGG" id="pte:PTT_05598"/>
<reference evidence="2 3" key="1">
    <citation type="journal article" date="2010" name="Genome Biol.">
        <title>A first genome assembly of the barley fungal pathogen Pyrenophora teres f. teres.</title>
        <authorList>
            <person name="Ellwood S.R."/>
            <person name="Liu Z."/>
            <person name="Syme R.A."/>
            <person name="Lai Z."/>
            <person name="Hane J.K."/>
            <person name="Keiper F."/>
            <person name="Moffat C.S."/>
            <person name="Oliver R.P."/>
            <person name="Friesen T.L."/>
        </authorList>
    </citation>
    <scope>NUCLEOTIDE SEQUENCE [LARGE SCALE GENOMIC DNA]</scope>
    <source>
        <strain evidence="2 3">0-1</strain>
    </source>
</reference>
<dbReference type="EMBL" id="GL532611">
    <property type="protein sequence ID" value="EFQ95659.1"/>
    <property type="molecule type" value="Genomic_DNA"/>
</dbReference>
<name>E3RF42_PYRTT</name>
<sequence>MAESKIVQAYMQFEEAHAATSSQRGEKISAMDARKVRWLLIYGTLQYLVSALKSPKEVRDAETPEYPLCYVAEPAISTTNSKDATPLATPPIQVPENIDEALSESHSSTYSIEPDCQREDYFTPTNRSRRGSLEVAPLKVPQPQRESCVRFSAIRSLSTRSSRRNSLTSAQHSPTTLYGYGEELHLSVPYSPSFAKPRPASSVYSQQSPTSILFDEHKLETSWYRSRTPSASRSRQASIASIDAGLTNQSLFIGTGEPPCRSDSTSSTGSSVWSEGASAVSSKSSTYGEHLTPKASDAEESGLLGGLVSVGIPMDTISGSPTMPSPAESHIHPLLRQQSRKHEFQFGFDTEPTRTHSVHEPTDATSTIGMAVSTPSAPVSSVQLALERQCTFAPFGTPSLISQEELFLSSQCLSIESASGSTCSKKDRGRSSTFSSPPSGYWEQYRATLTQQKARSNAGSPSPSNASSALPSMSRLPTVFKVPSFRLSKPGEEEDRSLKSERRKSTFWRR</sequence>
<dbReference type="OrthoDB" id="4114825at2759"/>
<evidence type="ECO:0000313" key="2">
    <source>
        <dbReference type="EMBL" id="EFQ95659.1"/>
    </source>
</evidence>
<dbReference type="HOGENOM" id="CLU_534350_0_0_1"/>
<dbReference type="Proteomes" id="UP000001067">
    <property type="component" value="Unassembled WGS sequence"/>
</dbReference>
<feature type="region of interest" description="Disordered" evidence="1">
    <location>
        <begin position="251"/>
        <end position="273"/>
    </location>
</feature>